<sequence>MFVFLGDDGDEGIDGLDGDVGAPGIAPDDGTDGGAGDDGEGLIGHLLDQSDVLSGDLEVQAEGGWGGDGGNGGLGGSAPTGVAFNGANGGNSGYGGAGGDVNIGIDDVIADTVSVLVVAGYGGDGGGWNSTNLFGNGGKAAEDGYNGGNGGNGGHGGVGGSTSLTLADSEAGATFIQISAGDGGEGGDGGDGGEGASVGGTGGNGGLGGHGGNGGGAALSVIDNLFVTSDGRAIAATGGKGGDGGFQGYAGTGTAGDGSYGNNGNGGEGGDASVAVTGNTFDFTSDCGCEDGIVIAVVGGQGGFGYASEDDPSQDGVSGSGGDAVFDFSGNHLRATIDDVVISLALFLNAGQGGVFLPDPTDTTAGVKGADGTTDLIFGNNTIEGSAGIDTFQLEVDNFIYDDADTGVGITPLGSVIIDLTDGVIDLGSGATSVIADIEHIDVIIRDGYFDSNDDFHDSGVAVYLRGNAAANDLGSSEGDDELKGEAGNDTLNGYGGDDTVIGGLGDDVLYVDSDFDVVVELDGEGKDMVVSTITWSLVGTFIEDLYLDGFDDVDGTGNDGANRLTGSAGNNRLDGGVGADSMYGGDGDDTYYVDDLGDRIYEDAGMGRDVVISWVSLSLVGRVVEQLYLIGSDNLNATGNTLANTIDGNDGHNVIDGGENYDKMYGGLGNDTYYVDHVDDKVYEFLNAGTDVIYTSVEYDLTGRHIEVAYLTGSADMALFGNSLANALHGNDGGNLLDGRAGNDSLWGGLGDDTYGVNASGDVVTELDGEGTDTVESSRSYALGDFVENLFLTGASDINGTGNGLNNALVGNEGHNVLTGGLGDDSYYVQAGNDVVVEAAGEGNDEVHSSVSFLLWGTYVEGLVLTGTANIDATGNNQVNSLFGNDGNNVIDGGGAGDLLWGGLGADTFLFQAGCRADSIYDFDASEGDVIDLSAFGSGTISQAGSHALIDLGSGNLVWVRDTDATDAGFLGAIIW</sequence>
<feature type="compositionally biased region" description="Acidic residues" evidence="1">
    <location>
        <begin position="29"/>
        <end position="40"/>
    </location>
</feature>
<keyword evidence="3" id="KW-1185">Reference proteome</keyword>
<dbReference type="Proteomes" id="UP000006512">
    <property type="component" value="Unassembled WGS sequence"/>
</dbReference>
<feature type="region of interest" description="Disordered" evidence="1">
    <location>
        <begin position="179"/>
        <end position="204"/>
    </location>
</feature>
<dbReference type="HOGENOM" id="CLU_304157_0_0_5"/>
<evidence type="ECO:0000313" key="3">
    <source>
        <dbReference type="Proteomes" id="UP000006512"/>
    </source>
</evidence>
<name>F4QHV1_9CAUL</name>
<proteinExistence type="predicted"/>
<dbReference type="RefSeq" id="WP_006272020.1">
    <property type="nucleotide sequence ID" value="NZ_GL883077.1"/>
</dbReference>
<dbReference type="eggNOG" id="COG2931">
    <property type="taxonomic scope" value="Bacteria"/>
</dbReference>
<reference evidence="3" key="1">
    <citation type="submission" date="2011-03" db="EMBL/GenBank/DDBJ databases">
        <title>Draft genome sequence of Brevundimonas diminuta.</title>
        <authorList>
            <person name="Brown P.J.B."/>
            <person name="Buechlein A."/>
            <person name="Hemmerich C."/>
            <person name="Brun Y.V."/>
        </authorList>
    </citation>
    <scope>NUCLEOTIDE SEQUENCE [LARGE SCALE GENOMIC DNA]</scope>
    <source>
        <strain evidence="3">C19</strain>
    </source>
</reference>
<dbReference type="PRINTS" id="PR00313">
    <property type="entry name" value="CABNDNGRPT"/>
</dbReference>
<dbReference type="Gene3D" id="2.150.10.10">
    <property type="entry name" value="Serralysin-like metalloprotease, C-terminal"/>
    <property type="match status" value="6"/>
</dbReference>
<evidence type="ECO:0000313" key="2">
    <source>
        <dbReference type="EMBL" id="EGF92838.1"/>
    </source>
</evidence>
<dbReference type="InterPro" id="IPR001343">
    <property type="entry name" value="Hemolysn_Ca-bd"/>
</dbReference>
<dbReference type="Pfam" id="PF00353">
    <property type="entry name" value="HemolysinCabind"/>
    <property type="match status" value="7"/>
</dbReference>
<protein>
    <submittedName>
        <fullName evidence="2">Hemolysin-type calcium-binding repeat 2 copies family protein</fullName>
    </submittedName>
</protein>
<dbReference type="InterPro" id="IPR011049">
    <property type="entry name" value="Serralysin-like_metalloprot_C"/>
</dbReference>
<gene>
    <name evidence="2" type="ORF">ABI_12760</name>
</gene>
<organism evidence="2 3">
    <name type="scientific">Asticcacaulis biprosthecium C19</name>
    <dbReference type="NCBI Taxonomy" id="715226"/>
    <lineage>
        <taxon>Bacteria</taxon>
        <taxon>Pseudomonadati</taxon>
        <taxon>Pseudomonadota</taxon>
        <taxon>Alphaproteobacteria</taxon>
        <taxon>Caulobacterales</taxon>
        <taxon>Caulobacteraceae</taxon>
        <taxon>Asticcacaulis</taxon>
    </lineage>
</organism>
<dbReference type="EMBL" id="GL883077">
    <property type="protein sequence ID" value="EGF92838.1"/>
    <property type="molecule type" value="Genomic_DNA"/>
</dbReference>
<feature type="compositionally biased region" description="Low complexity" evidence="1">
    <location>
        <begin position="19"/>
        <end position="28"/>
    </location>
</feature>
<dbReference type="SUPFAM" id="SSF51120">
    <property type="entry name" value="beta-Roll"/>
    <property type="match status" value="4"/>
</dbReference>
<feature type="region of interest" description="Disordered" evidence="1">
    <location>
        <begin position="6"/>
        <end position="41"/>
    </location>
</feature>
<dbReference type="AlphaFoldDB" id="F4QHV1"/>
<feature type="compositionally biased region" description="Gly residues" evidence="1">
    <location>
        <begin position="181"/>
        <end position="204"/>
    </location>
</feature>
<accession>F4QHV1</accession>
<dbReference type="GO" id="GO:0005509">
    <property type="term" value="F:calcium ion binding"/>
    <property type="evidence" value="ECO:0007669"/>
    <property type="project" value="InterPro"/>
</dbReference>
<evidence type="ECO:0000256" key="1">
    <source>
        <dbReference type="SAM" id="MobiDB-lite"/>
    </source>
</evidence>
<dbReference type="OrthoDB" id="7175628at2"/>
<dbReference type="STRING" id="715226.ABI_12760"/>
<feature type="compositionally biased region" description="Acidic residues" evidence="1">
    <location>
        <begin position="7"/>
        <end position="17"/>
    </location>
</feature>